<reference evidence="3" key="1">
    <citation type="journal article" date="2011" name="MBio">
        <title>Novel metabolic attributes of the genus Cyanothece, comprising a group of unicellular nitrogen-fixing Cyanobacteria.</title>
        <authorList>
            <person name="Bandyopadhyay A."/>
            <person name="Elvitigala T."/>
            <person name="Welsh E."/>
            <person name="Stockel J."/>
            <person name="Liberton M."/>
            <person name="Min H."/>
            <person name="Sherman L.A."/>
            <person name="Pakrasi H.B."/>
        </authorList>
    </citation>
    <scope>NUCLEOTIDE SEQUENCE [LARGE SCALE GENOMIC DNA]</scope>
    <source>
        <strain evidence="3">PCC 7822</strain>
        <plasmid evidence="3">Cy782203</plasmid>
    </source>
</reference>
<feature type="coiled-coil region" evidence="1">
    <location>
        <begin position="286"/>
        <end position="320"/>
    </location>
</feature>
<sequence>MEDTIITSISSQDYPITVNTLGTLVPPHLTISDSDDRPSAQLNDLIAEAENIPDLEKICGGDRALKNFVVRGVKRINRSRYLLFKEFYRLGRFIDGLKNKKKISDEHFNKISLILREDAGISKGEQKAALKLYEKLEALSEAKRRQLTGIDKPIWNLTLFNKLCQLSEPKWAQFSESLTKLKRRANFGHSALKDLIESLIPPKYLKLGQPFKDIDRELIATKLKRTPEVVATIVEAAGALAANREDPTLQTDDVIAALSEAGYDTSGILAPPPKPTKREAEVLATLEKAELERADALALVERLQQKIKELQKQIDSSTMNVETSLIQPTGEEATTKSTSIEAGSSSNLNKAIIKDEEFASLLVPQATGESEVICAFRAADQIQAQQMPDLVDTLALHDPVALLVVPTDAQQLKEQTSDLESAGTLLPTAITAVANKEPEALDSSSPSSEKAEALVEENLQLSDADGERLTNSQPIQQQETNFLQVVSVVETANKQQQLLNVRPVQRFAKDAKILIFDEDKGQIVNRGKMVKQVDKQILVRHNDGTSHLYEKSLLRIQVPEKLSSSNKPKKGFAD</sequence>
<organism evidence="2 3">
    <name type="scientific">Gloeothece verrucosa (strain PCC 7822)</name>
    <name type="common">Cyanothece sp. (strain PCC 7822)</name>
    <dbReference type="NCBI Taxonomy" id="497965"/>
    <lineage>
        <taxon>Bacteria</taxon>
        <taxon>Bacillati</taxon>
        <taxon>Cyanobacteriota</taxon>
        <taxon>Cyanophyceae</taxon>
        <taxon>Oscillatoriophycideae</taxon>
        <taxon>Chroococcales</taxon>
        <taxon>Aphanothecaceae</taxon>
        <taxon>Gloeothece</taxon>
        <taxon>Gloeothece verrucosa</taxon>
    </lineage>
</organism>
<dbReference type="Proteomes" id="UP000008206">
    <property type="component" value="Plasmid Cy782203"/>
</dbReference>
<evidence type="ECO:0000313" key="2">
    <source>
        <dbReference type="EMBL" id="ADN18387.1"/>
    </source>
</evidence>
<proteinExistence type="predicted"/>
<dbReference type="AlphaFoldDB" id="E0UN57"/>
<dbReference type="HOGENOM" id="CLU_482113_0_0_3"/>
<dbReference type="EMBL" id="CP002201">
    <property type="protein sequence ID" value="ADN18387.1"/>
    <property type="molecule type" value="Genomic_DNA"/>
</dbReference>
<dbReference type="KEGG" id="cyj:Cyan7822_6706"/>
<evidence type="ECO:0000313" key="3">
    <source>
        <dbReference type="Proteomes" id="UP000008206"/>
    </source>
</evidence>
<keyword evidence="1" id="KW-0175">Coiled coil</keyword>
<dbReference type="RefSeq" id="WP_013325514.1">
    <property type="nucleotide sequence ID" value="NC_014502.1"/>
</dbReference>
<evidence type="ECO:0000256" key="1">
    <source>
        <dbReference type="SAM" id="Coils"/>
    </source>
</evidence>
<geneLocation type="plasmid" evidence="2 3">
    <name>Cy782203</name>
</geneLocation>
<protein>
    <submittedName>
        <fullName evidence="2">Uncharacterized protein</fullName>
    </submittedName>
</protein>
<accession>E0UN57</accession>
<name>E0UN57_GLOV7</name>
<keyword evidence="2" id="KW-0614">Plasmid</keyword>
<gene>
    <name evidence="2" type="ordered locus">Cyan7822_6706</name>
</gene>
<keyword evidence="3" id="KW-1185">Reference proteome</keyword>